<feature type="chain" id="PRO_5012090701" evidence="1">
    <location>
        <begin position="16"/>
        <end position="80"/>
    </location>
</feature>
<evidence type="ECO:0000313" key="2">
    <source>
        <dbReference type="EMBL" id="BAN20604.1"/>
    </source>
</evidence>
<feature type="signal peptide" evidence="1">
    <location>
        <begin position="1"/>
        <end position="15"/>
    </location>
</feature>
<name>R4WDA8_RIPPE</name>
<keyword evidence="1" id="KW-0732">Signal</keyword>
<dbReference type="AlphaFoldDB" id="R4WDA8"/>
<protein>
    <submittedName>
        <fullName evidence="2">Cysteine rich secreted protein</fullName>
    </submittedName>
</protein>
<dbReference type="EMBL" id="AK417389">
    <property type="protein sequence ID" value="BAN20604.1"/>
    <property type="molecule type" value="mRNA"/>
</dbReference>
<accession>R4WDA8</accession>
<proteinExistence type="evidence at transcript level"/>
<evidence type="ECO:0000256" key="1">
    <source>
        <dbReference type="SAM" id="SignalP"/>
    </source>
</evidence>
<reference evidence="2" key="1">
    <citation type="journal article" date="2013" name="PLoS ONE">
        <title>Gene expression in gut symbiotic organ of stinkbug affected by extracellular bacterial symbiont.</title>
        <authorList>
            <person name="Futahashi R."/>
            <person name="Tanaka K."/>
            <person name="Tanahashi M."/>
            <person name="Nikoh N."/>
            <person name="Kikuchi Y."/>
            <person name="Lee B.L."/>
            <person name="Fukatsu T."/>
        </authorList>
    </citation>
    <scope>NUCLEOTIDE SEQUENCE</scope>
    <source>
        <tissue evidence="2">Midgut</tissue>
    </source>
</reference>
<organism evidence="2">
    <name type="scientific">Riptortus pedestris</name>
    <name type="common">Bean bug</name>
    <dbReference type="NCBI Taxonomy" id="329032"/>
    <lineage>
        <taxon>Eukaryota</taxon>
        <taxon>Metazoa</taxon>
        <taxon>Ecdysozoa</taxon>
        <taxon>Arthropoda</taxon>
        <taxon>Hexapoda</taxon>
        <taxon>Insecta</taxon>
        <taxon>Pterygota</taxon>
        <taxon>Neoptera</taxon>
        <taxon>Paraneoptera</taxon>
        <taxon>Hemiptera</taxon>
        <taxon>Heteroptera</taxon>
        <taxon>Panheteroptera</taxon>
        <taxon>Pentatomomorpha</taxon>
        <taxon>Coreoidea</taxon>
        <taxon>Alydidae</taxon>
        <taxon>Riptortus</taxon>
    </lineage>
</organism>
<sequence>MFFVLSCLVFSNAYSTEDISKPYLKHLSELGLDKQWCSLHYSCPGSTHCCPNLRDCCPPGYYCLPDALSPEGRYFCRLHM</sequence>